<dbReference type="Proteomes" id="UP000283616">
    <property type="component" value="Unassembled WGS sequence"/>
</dbReference>
<proteinExistence type="predicted"/>
<dbReference type="EMBL" id="WCSB01000004">
    <property type="protein sequence ID" value="KAB4453941.1"/>
    <property type="molecule type" value="Genomic_DNA"/>
</dbReference>
<keyword evidence="1" id="KW-0812">Transmembrane</keyword>
<evidence type="ECO:0000256" key="1">
    <source>
        <dbReference type="SAM" id="Phobius"/>
    </source>
</evidence>
<evidence type="ECO:0000313" key="5">
    <source>
        <dbReference type="EMBL" id="RHL64348.1"/>
    </source>
</evidence>
<comment type="caution">
    <text evidence="5">The sequence shown here is derived from an EMBL/GenBank/DDBJ whole genome shotgun (WGS) entry which is preliminary data.</text>
</comment>
<accession>A0A2J6AAU2</accession>
<keyword evidence="1" id="KW-1133">Transmembrane helix</keyword>
<evidence type="ECO:0000313" key="3">
    <source>
        <dbReference type="EMBL" id="KAB4453941.1"/>
    </source>
</evidence>
<sequence>MELYKQKGRKSVLIFSLFHSFIDGNRCLIDCCYVLYFIRFILLFFFLLPSKIQNKKGKVKSWL</sequence>
<dbReference type="EMBL" id="QROV01000001">
    <property type="protein sequence ID" value="RHL64348.1"/>
    <property type="molecule type" value="Genomic_DNA"/>
</dbReference>
<evidence type="ECO:0000313" key="4">
    <source>
        <dbReference type="EMBL" id="KAB4481821.1"/>
    </source>
</evidence>
<evidence type="ECO:0000313" key="8">
    <source>
        <dbReference type="Proteomes" id="UP000440614"/>
    </source>
</evidence>
<dbReference type="Proteomes" id="UP000436858">
    <property type="component" value="Unassembled WGS sequence"/>
</dbReference>
<dbReference type="Proteomes" id="UP000460317">
    <property type="component" value="Unassembled WGS sequence"/>
</dbReference>
<feature type="transmembrane region" description="Helical" evidence="1">
    <location>
        <begin position="27"/>
        <end position="48"/>
    </location>
</feature>
<evidence type="ECO:0000313" key="9">
    <source>
        <dbReference type="Proteomes" id="UP000460317"/>
    </source>
</evidence>
<dbReference type="Proteomes" id="UP000440614">
    <property type="component" value="Unassembled WGS sequence"/>
</dbReference>
<evidence type="ECO:0000313" key="7">
    <source>
        <dbReference type="Proteomes" id="UP000436858"/>
    </source>
</evidence>
<reference evidence="5 6" key="1">
    <citation type="submission" date="2018-08" db="EMBL/GenBank/DDBJ databases">
        <title>A genome reference for cultivated species of the human gut microbiota.</title>
        <authorList>
            <person name="Zou Y."/>
            <person name="Xue W."/>
            <person name="Luo G."/>
        </authorList>
    </citation>
    <scope>NUCLEOTIDE SEQUENCE [LARGE SCALE GENOMIC DNA]</scope>
    <source>
        <strain evidence="5 6">AF37-12</strain>
    </source>
</reference>
<keyword evidence="1" id="KW-0472">Membrane</keyword>
<evidence type="ECO:0000313" key="2">
    <source>
        <dbReference type="EMBL" id="KAB4307716.1"/>
    </source>
</evidence>
<organism evidence="5 6">
    <name type="scientific">Bacteroides thetaiotaomicron</name>
    <dbReference type="NCBI Taxonomy" id="818"/>
    <lineage>
        <taxon>Bacteria</taxon>
        <taxon>Pseudomonadati</taxon>
        <taxon>Bacteroidota</taxon>
        <taxon>Bacteroidia</taxon>
        <taxon>Bacteroidales</taxon>
        <taxon>Bacteroidaceae</taxon>
        <taxon>Bacteroides</taxon>
    </lineage>
</organism>
<gene>
    <name evidence="5" type="ORF">DW011_00720</name>
    <name evidence="4" type="ORF">GAN91_13115</name>
    <name evidence="3" type="ORF">GAN93_06535</name>
    <name evidence="2" type="ORF">GAO51_20825</name>
</gene>
<evidence type="ECO:0000313" key="6">
    <source>
        <dbReference type="Proteomes" id="UP000283616"/>
    </source>
</evidence>
<protein>
    <submittedName>
        <fullName evidence="5">Uncharacterized protein</fullName>
    </submittedName>
</protein>
<reference evidence="7 8" key="2">
    <citation type="journal article" date="2019" name="Nat. Med.">
        <title>A library of human gut bacterial isolates paired with longitudinal multiomics data enables mechanistic microbiome research.</title>
        <authorList>
            <person name="Poyet M."/>
            <person name="Groussin M."/>
            <person name="Gibbons S.M."/>
            <person name="Avila-Pacheco J."/>
            <person name="Jiang X."/>
            <person name="Kearney S.M."/>
            <person name="Perrotta A.R."/>
            <person name="Berdy B."/>
            <person name="Zhao S."/>
            <person name="Lieberman T.D."/>
            <person name="Swanson P.K."/>
            <person name="Smith M."/>
            <person name="Roesemann S."/>
            <person name="Alexander J.E."/>
            <person name="Rich S.A."/>
            <person name="Livny J."/>
            <person name="Vlamakis H."/>
            <person name="Clish C."/>
            <person name="Bullock K."/>
            <person name="Deik A."/>
            <person name="Scott J."/>
            <person name="Pierce K.A."/>
            <person name="Xavier R.J."/>
            <person name="Alm E.J."/>
        </authorList>
    </citation>
    <scope>NUCLEOTIDE SEQUENCE [LARGE SCALE GENOMIC DNA]</scope>
    <source>
        <strain evidence="4 7">BIOML-A162</strain>
        <strain evidence="3 9">BIOML-A165</strain>
        <strain evidence="2 8">BIOML-A188</strain>
    </source>
</reference>
<dbReference type="AlphaFoldDB" id="A0A2J6AAU2"/>
<name>A0A2J6AAU2_BACT4</name>
<dbReference type="EMBL" id="WCSY01000023">
    <property type="protein sequence ID" value="KAB4307716.1"/>
    <property type="molecule type" value="Genomic_DNA"/>
</dbReference>
<dbReference type="EMBL" id="WCRY01000011">
    <property type="protein sequence ID" value="KAB4481821.1"/>
    <property type="molecule type" value="Genomic_DNA"/>
</dbReference>